<name>A0A8X7VMZ1_BRACI</name>
<keyword evidence="1" id="KW-0472">Membrane</keyword>
<keyword evidence="1" id="KW-1133">Transmembrane helix</keyword>
<accession>A0A8X7VMZ1</accession>
<dbReference type="AlphaFoldDB" id="A0A8X7VMZ1"/>
<evidence type="ECO:0000313" key="2">
    <source>
        <dbReference type="EMBL" id="KAG2314326.1"/>
    </source>
</evidence>
<feature type="transmembrane region" description="Helical" evidence="1">
    <location>
        <begin position="20"/>
        <end position="40"/>
    </location>
</feature>
<organism evidence="2 3">
    <name type="scientific">Brassica carinata</name>
    <name type="common">Ethiopian mustard</name>
    <name type="synonym">Abyssinian cabbage</name>
    <dbReference type="NCBI Taxonomy" id="52824"/>
    <lineage>
        <taxon>Eukaryota</taxon>
        <taxon>Viridiplantae</taxon>
        <taxon>Streptophyta</taxon>
        <taxon>Embryophyta</taxon>
        <taxon>Tracheophyta</taxon>
        <taxon>Spermatophyta</taxon>
        <taxon>Magnoliopsida</taxon>
        <taxon>eudicotyledons</taxon>
        <taxon>Gunneridae</taxon>
        <taxon>Pentapetalae</taxon>
        <taxon>rosids</taxon>
        <taxon>malvids</taxon>
        <taxon>Brassicales</taxon>
        <taxon>Brassicaceae</taxon>
        <taxon>Brassiceae</taxon>
        <taxon>Brassica</taxon>
    </lineage>
</organism>
<sequence length="82" mass="9565">MREYRLYWWWMKQYNRQGDIGSKAIVGGVVVLHISGFERIKKDEGRNQRSNRAQLKSKNLSSAPSEAFVLPMENTFSLKFSP</sequence>
<dbReference type="EMBL" id="JAAMPC010000004">
    <property type="protein sequence ID" value="KAG2314326.1"/>
    <property type="molecule type" value="Genomic_DNA"/>
</dbReference>
<proteinExistence type="predicted"/>
<gene>
    <name evidence="2" type="ORF">Bca52824_017448</name>
</gene>
<evidence type="ECO:0000256" key="1">
    <source>
        <dbReference type="SAM" id="Phobius"/>
    </source>
</evidence>
<reference evidence="2 3" key="1">
    <citation type="submission" date="2020-02" db="EMBL/GenBank/DDBJ databases">
        <authorList>
            <person name="Ma Q."/>
            <person name="Huang Y."/>
            <person name="Song X."/>
            <person name="Pei D."/>
        </authorList>
    </citation>
    <scope>NUCLEOTIDE SEQUENCE [LARGE SCALE GENOMIC DNA]</scope>
    <source>
        <strain evidence="2">Sxm20200214</strain>
        <tissue evidence="2">Leaf</tissue>
    </source>
</reference>
<dbReference type="Proteomes" id="UP000886595">
    <property type="component" value="Unassembled WGS sequence"/>
</dbReference>
<keyword evidence="1" id="KW-0812">Transmembrane</keyword>
<keyword evidence="3" id="KW-1185">Reference proteome</keyword>
<comment type="caution">
    <text evidence="2">The sequence shown here is derived from an EMBL/GenBank/DDBJ whole genome shotgun (WGS) entry which is preliminary data.</text>
</comment>
<evidence type="ECO:0000313" key="3">
    <source>
        <dbReference type="Proteomes" id="UP000886595"/>
    </source>
</evidence>
<protein>
    <submittedName>
        <fullName evidence="2">Uncharacterized protein</fullName>
    </submittedName>
</protein>